<comment type="similarity">
    <text evidence="6">Belongs to the eukaryotic/archaeal RNase P protein component 1 family.</text>
</comment>
<comment type="subunit">
    <text evidence="6">Consists of a catalytic RNA component and at least 4-5 protein subunits.</text>
</comment>
<dbReference type="GO" id="GO:0004526">
    <property type="term" value="F:ribonuclease P activity"/>
    <property type="evidence" value="ECO:0007669"/>
    <property type="project" value="UniProtKB-UniRule"/>
</dbReference>
<keyword evidence="2 6" id="KW-0819">tRNA processing</keyword>
<dbReference type="Gene3D" id="2.30.30.210">
    <property type="entry name" value="Ribonuclease P/MRP, subunit p29"/>
    <property type="match status" value="1"/>
</dbReference>
<dbReference type="InterPro" id="IPR023538">
    <property type="entry name" value="RNP1"/>
</dbReference>
<accession>A0A0H4T598</accession>
<name>A0A0H4T598_9EURY</name>
<dbReference type="GO" id="GO:0005737">
    <property type="term" value="C:cytoplasm"/>
    <property type="evidence" value="ECO:0007669"/>
    <property type="project" value="UniProtKB-SubCell"/>
</dbReference>
<evidence type="ECO:0000256" key="6">
    <source>
        <dbReference type="HAMAP-Rule" id="MF_00754"/>
    </source>
</evidence>
<keyword evidence="3 6" id="KW-0540">Nuclease</keyword>
<dbReference type="EC" id="3.1.26.5" evidence="6"/>
<dbReference type="GO" id="GO:0003723">
    <property type="term" value="F:RNA binding"/>
    <property type="evidence" value="ECO:0007669"/>
    <property type="project" value="InterPro"/>
</dbReference>
<evidence type="ECO:0000256" key="2">
    <source>
        <dbReference type="ARBA" id="ARBA00022694"/>
    </source>
</evidence>
<evidence type="ECO:0000256" key="5">
    <source>
        <dbReference type="ARBA" id="ARBA00022801"/>
    </source>
</evidence>
<keyword evidence="5 6" id="KW-0378">Hydrolase</keyword>
<keyword evidence="4 6" id="KW-0255">Endonuclease</keyword>
<dbReference type="GO" id="GO:0030677">
    <property type="term" value="C:ribonuclease P complex"/>
    <property type="evidence" value="ECO:0007669"/>
    <property type="project" value="UniProtKB-UniRule"/>
</dbReference>
<evidence type="ECO:0000313" key="7">
    <source>
        <dbReference type="EMBL" id="AKQ02871.1"/>
    </source>
</evidence>
<dbReference type="InterPro" id="IPR002730">
    <property type="entry name" value="Rpp29/RNP1"/>
</dbReference>
<proteinExistence type="inferred from homology"/>
<dbReference type="Pfam" id="PF01868">
    <property type="entry name" value="RNase_P-MRP_p29"/>
    <property type="match status" value="1"/>
</dbReference>
<dbReference type="GO" id="GO:0001682">
    <property type="term" value="P:tRNA 5'-leader removal"/>
    <property type="evidence" value="ECO:0007669"/>
    <property type="project" value="UniProtKB-UniRule"/>
</dbReference>
<evidence type="ECO:0000256" key="3">
    <source>
        <dbReference type="ARBA" id="ARBA00022722"/>
    </source>
</evidence>
<protein>
    <recommendedName>
        <fullName evidence="6">Ribonuclease P protein component 1</fullName>
        <shortName evidence="6">RNase P component 1</shortName>
        <ecNumber evidence="6">3.1.26.5</ecNumber>
    </recommendedName>
    <alternativeName>
        <fullName evidence="6">Rpp29</fullName>
    </alternativeName>
</protein>
<keyword evidence="1 6" id="KW-0963">Cytoplasm</keyword>
<dbReference type="InterPro" id="IPR023534">
    <property type="entry name" value="Rof/RNase_P-like"/>
</dbReference>
<evidence type="ECO:0000256" key="1">
    <source>
        <dbReference type="ARBA" id="ARBA00022490"/>
    </source>
</evidence>
<comment type="catalytic activity">
    <reaction evidence="6">
        <text>Endonucleolytic cleavage of RNA, removing 5'-extranucleotides from tRNA precursor.</text>
        <dbReference type="EC" id="3.1.26.5"/>
    </reaction>
</comment>
<dbReference type="AlphaFoldDB" id="A0A0H4T598"/>
<dbReference type="HAMAP" id="MF_00754">
    <property type="entry name" value="RNase_P_1"/>
    <property type="match status" value="1"/>
</dbReference>
<dbReference type="SUPFAM" id="SSF101744">
    <property type="entry name" value="Rof/RNase P subunit-like"/>
    <property type="match status" value="1"/>
</dbReference>
<reference evidence="7" key="1">
    <citation type="journal article" date="2015" name="ISME J.">
        <title>Aquifer environment selects for microbial species cohorts in sediment and groundwater.</title>
        <authorList>
            <person name="Hug L.A."/>
            <person name="Thomas B.C."/>
            <person name="Brown C.T."/>
            <person name="Frischkorn K.R."/>
            <person name="Williams K.H."/>
            <person name="Tringe S.G."/>
            <person name="Banfield J.F."/>
        </authorList>
    </citation>
    <scope>NUCLEOTIDE SEQUENCE</scope>
</reference>
<gene>
    <name evidence="6 7" type="primary">rnp1</name>
</gene>
<dbReference type="EMBL" id="KT007004">
    <property type="protein sequence ID" value="AKQ02871.1"/>
    <property type="molecule type" value="Genomic_DNA"/>
</dbReference>
<evidence type="ECO:0000256" key="4">
    <source>
        <dbReference type="ARBA" id="ARBA00022759"/>
    </source>
</evidence>
<dbReference type="InterPro" id="IPR036980">
    <property type="entry name" value="RNase_P/MRP_Rpp29_sf"/>
</dbReference>
<sequence length="83" mass="8981">MNLRKHELIGLPVVVSASSDASLVGLGGVVVDETRNTLRVATPKGEKTVPKHGTQFTFDVQGGQRVAGDDLLFRPEDRIKKAR</sequence>
<dbReference type="SMART" id="SM00538">
    <property type="entry name" value="POP4"/>
    <property type="match status" value="1"/>
</dbReference>
<comment type="function">
    <text evidence="6">Part of ribonuclease P, a protein complex that generates mature tRNA molecules by cleaving their 5'-ends.</text>
</comment>
<organism evidence="7">
    <name type="scientific">uncultured euryarchaeote Rifle_16ft_4_minimus_37789</name>
    <dbReference type="NCBI Taxonomy" id="1665195"/>
    <lineage>
        <taxon>Archaea</taxon>
        <taxon>Methanobacteriati</taxon>
        <taxon>Methanobacteriota</taxon>
        <taxon>environmental samples</taxon>
    </lineage>
</organism>
<comment type="subcellular location">
    <subcellularLocation>
        <location evidence="6">Cytoplasm</location>
    </subcellularLocation>
</comment>